<comment type="similarity">
    <text evidence="1">Belongs to the methyltransferase superfamily. LaeA methyltransferase family.</text>
</comment>
<reference evidence="2 3" key="1">
    <citation type="journal article" date="2020" name="Genome Biol. Evol.">
        <title>A new high-quality draft genome assembly of the Chinese cordyceps Ophiocordyceps sinensis.</title>
        <authorList>
            <person name="Shu R."/>
            <person name="Zhang J."/>
            <person name="Meng Q."/>
            <person name="Zhang H."/>
            <person name="Zhou G."/>
            <person name="Li M."/>
            <person name="Wu P."/>
            <person name="Zhao Y."/>
            <person name="Chen C."/>
            <person name="Qin Q."/>
        </authorList>
    </citation>
    <scope>NUCLEOTIDE SEQUENCE [LARGE SCALE GENOMIC DNA]</scope>
    <source>
        <strain evidence="2 3">IOZ07</strain>
    </source>
</reference>
<dbReference type="OrthoDB" id="417697at2759"/>
<evidence type="ECO:0000313" key="3">
    <source>
        <dbReference type="Proteomes" id="UP000557566"/>
    </source>
</evidence>
<name>A0A8H4PV23_9HYPO</name>
<dbReference type="EMBL" id="JAAVMX010000003">
    <property type="protein sequence ID" value="KAF4511031.1"/>
    <property type="molecule type" value="Genomic_DNA"/>
</dbReference>
<dbReference type="AlphaFoldDB" id="A0A8H4PV23"/>
<protein>
    <recommendedName>
        <fullName evidence="4">Methyltransferase domain-containing protein</fullName>
    </recommendedName>
</protein>
<dbReference type="SUPFAM" id="SSF53335">
    <property type="entry name" value="S-adenosyl-L-methionine-dependent methyltransferases"/>
    <property type="match status" value="1"/>
</dbReference>
<evidence type="ECO:0008006" key="4">
    <source>
        <dbReference type="Google" id="ProtNLM"/>
    </source>
</evidence>
<gene>
    <name evidence="2" type="ORF">G6O67_002868</name>
</gene>
<comment type="caution">
    <text evidence="2">The sequence shown here is derived from an EMBL/GenBank/DDBJ whole genome shotgun (WGS) entry which is preliminary data.</text>
</comment>
<dbReference type="InterPro" id="IPR029063">
    <property type="entry name" value="SAM-dependent_MTases_sf"/>
</dbReference>
<dbReference type="PANTHER" id="PTHR43591">
    <property type="entry name" value="METHYLTRANSFERASE"/>
    <property type="match status" value="1"/>
</dbReference>
<dbReference type="Gene3D" id="3.40.50.150">
    <property type="entry name" value="Vaccinia Virus protein VP39"/>
    <property type="match status" value="1"/>
</dbReference>
<sequence>MTRNESEAKRLDEQFDLMTMNIGYLVHPRLMAALPSDPRIADVGTGTGHFLQCFKDLQARPGAVLDGYDISSAMFPSATPDKTSLKELDMKKPVPKELHAKYDLVHARMLVAAMLPGEWTAVVANVAQLLKPGGWLQWVECDMTGTKHLRSGVDSRVEAARRSSHMFRAALGERFQHGWNNLPGDMEAAGLMSIIRDCASTDRLPETRERQTANGMRAIFAWMRKTGAMAGEELERAEKEAYADIKSGCYCRFEIHVICGQKPPAA</sequence>
<accession>A0A8H4PV23</accession>
<dbReference type="Pfam" id="PF13489">
    <property type="entry name" value="Methyltransf_23"/>
    <property type="match status" value="1"/>
</dbReference>
<evidence type="ECO:0000256" key="1">
    <source>
        <dbReference type="ARBA" id="ARBA00038158"/>
    </source>
</evidence>
<dbReference type="PANTHER" id="PTHR43591:SF110">
    <property type="entry name" value="RHODANESE DOMAIN-CONTAINING PROTEIN"/>
    <property type="match status" value="1"/>
</dbReference>
<proteinExistence type="inferred from homology"/>
<dbReference type="Proteomes" id="UP000557566">
    <property type="component" value="Unassembled WGS sequence"/>
</dbReference>
<keyword evidence="3" id="KW-1185">Reference proteome</keyword>
<dbReference type="CDD" id="cd02440">
    <property type="entry name" value="AdoMet_MTases"/>
    <property type="match status" value="1"/>
</dbReference>
<evidence type="ECO:0000313" key="2">
    <source>
        <dbReference type="EMBL" id="KAF4511031.1"/>
    </source>
</evidence>
<organism evidence="2 3">
    <name type="scientific">Ophiocordyceps sinensis</name>
    <dbReference type="NCBI Taxonomy" id="72228"/>
    <lineage>
        <taxon>Eukaryota</taxon>
        <taxon>Fungi</taxon>
        <taxon>Dikarya</taxon>
        <taxon>Ascomycota</taxon>
        <taxon>Pezizomycotina</taxon>
        <taxon>Sordariomycetes</taxon>
        <taxon>Hypocreomycetidae</taxon>
        <taxon>Hypocreales</taxon>
        <taxon>Ophiocordycipitaceae</taxon>
        <taxon>Ophiocordyceps</taxon>
    </lineage>
</organism>